<dbReference type="PANTHER" id="PTHR13789:SF309">
    <property type="entry name" value="PUTATIVE (AFU_ORTHOLOGUE AFUA_6G14510)-RELATED"/>
    <property type="match status" value="1"/>
</dbReference>
<evidence type="ECO:0000313" key="4">
    <source>
        <dbReference type="EMBL" id="GAA3699299.1"/>
    </source>
</evidence>
<organism evidence="4 5">
    <name type="scientific">Arthrobacter ginkgonis</name>
    <dbReference type="NCBI Taxonomy" id="1630594"/>
    <lineage>
        <taxon>Bacteria</taxon>
        <taxon>Bacillati</taxon>
        <taxon>Actinomycetota</taxon>
        <taxon>Actinomycetes</taxon>
        <taxon>Micrococcales</taxon>
        <taxon>Micrococcaceae</taxon>
        <taxon>Arthrobacter</taxon>
    </lineage>
</organism>
<keyword evidence="5" id="KW-1185">Reference proteome</keyword>
<evidence type="ECO:0000313" key="5">
    <source>
        <dbReference type="Proteomes" id="UP001500752"/>
    </source>
</evidence>
<keyword evidence="2" id="KW-0503">Monooxygenase</keyword>
<dbReference type="RefSeq" id="WP_345153667.1">
    <property type="nucleotide sequence ID" value="NZ_BAABEO010000026.1"/>
</dbReference>
<reference evidence="5" key="1">
    <citation type="journal article" date="2019" name="Int. J. Syst. Evol. Microbiol.">
        <title>The Global Catalogue of Microorganisms (GCM) 10K type strain sequencing project: providing services to taxonomists for standard genome sequencing and annotation.</title>
        <authorList>
            <consortium name="The Broad Institute Genomics Platform"/>
            <consortium name="The Broad Institute Genome Sequencing Center for Infectious Disease"/>
            <person name="Wu L."/>
            <person name="Ma J."/>
        </authorList>
    </citation>
    <scope>NUCLEOTIDE SEQUENCE [LARGE SCALE GENOMIC DNA]</scope>
    <source>
        <strain evidence="5">JCM 30742</strain>
    </source>
</reference>
<dbReference type="InterPro" id="IPR036188">
    <property type="entry name" value="FAD/NAD-bd_sf"/>
</dbReference>
<evidence type="ECO:0000256" key="2">
    <source>
        <dbReference type="ARBA" id="ARBA00023033"/>
    </source>
</evidence>
<dbReference type="Proteomes" id="UP001500752">
    <property type="component" value="Unassembled WGS sequence"/>
</dbReference>
<sequence length="389" mass="41377">MNATQGHVEVAGGGISGLTAAAALAQRGWTVRLHEANSSIRALGAGIYLWDNGLAVLRELGVEEMVTAGAHYGKSIQSRDRQGELMGEVPINTGGSVRVLTVLREKLMSALHHAAVESGVEIVTGSVAVGAEPDGVLRLVDGTTRKADLVIAADGVGSQVRESLGLLRRRQALGQRCARLLVPRVGGDVPPAIEDDYIEYMSGQRFFLYTPSSAEDLYIALVCSATDMKAMGGHLPQEEWIRSFPGLESLIRRLGPIQRWDDFEWVELSKWSAGRVAIIGDAAHAQPPYLGQGGGCAMMSALGLAHAVSESGRSLESALDLWEATERPVIEHTQRFSVRVSELNDVPDEARKEILGATSKLPRIGQSRARAATTNPTGVSMSVAVGGSA</sequence>
<dbReference type="EMBL" id="BAABEO010000026">
    <property type="protein sequence ID" value="GAA3699299.1"/>
    <property type="molecule type" value="Genomic_DNA"/>
</dbReference>
<evidence type="ECO:0000256" key="1">
    <source>
        <dbReference type="ARBA" id="ARBA00023002"/>
    </source>
</evidence>
<name>A0ABP7D551_9MICC</name>
<proteinExistence type="predicted"/>
<dbReference type="Pfam" id="PF01494">
    <property type="entry name" value="FAD_binding_3"/>
    <property type="match status" value="1"/>
</dbReference>
<feature type="domain" description="FAD-binding" evidence="3">
    <location>
        <begin position="8"/>
        <end position="336"/>
    </location>
</feature>
<evidence type="ECO:0000259" key="3">
    <source>
        <dbReference type="Pfam" id="PF01494"/>
    </source>
</evidence>
<dbReference type="InterPro" id="IPR050493">
    <property type="entry name" value="FAD-dep_Monooxygenase_BioMet"/>
</dbReference>
<keyword evidence="1" id="KW-0560">Oxidoreductase</keyword>
<gene>
    <name evidence="4" type="ORF">GCM10023081_40210</name>
</gene>
<dbReference type="Gene3D" id="3.50.50.60">
    <property type="entry name" value="FAD/NAD(P)-binding domain"/>
    <property type="match status" value="1"/>
</dbReference>
<accession>A0ABP7D551</accession>
<dbReference type="InterPro" id="IPR002938">
    <property type="entry name" value="FAD-bd"/>
</dbReference>
<dbReference type="PRINTS" id="PR00420">
    <property type="entry name" value="RNGMNOXGNASE"/>
</dbReference>
<dbReference type="SUPFAM" id="SSF51905">
    <property type="entry name" value="FAD/NAD(P)-binding domain"/>
    <property type="match status" value="1"/>
</dbReference>
<dbReference type="PANTHER" id="PTHR13789">
    <property type="entry name" value="MONOOXYGENASE"/>
    <property type="match status" value="1"/>
</dbReference>
<dbReference type="Gene3D" id="3.30.9.10">
    <property type="entry name" value="D-Amino Acid Oxidase, subunit A, domain 2"/>
    <property type="match status" value="1"/>
</dbReference>
<protein>
    <submittedName>
        <fullName evidence="4">NAD(P)/FAD-dependent oxidoreductase</fullName>
    </submittedName>
</protein>
<comment type="caution">
    <text evidence="4">The sequence shown here is derived from an EMBL/GenBank/DDBJ whole genome shotgun (WGS) entry which is preliminary data.</text>
</comment>